<evidence type="ECO:0000256" key="1">
    <source>
        <dbReference type="SAM" id="SignalP"/>
    </source>
</evidence>
<dbReference type="EMBL" id="CP002049">
    <property type="protein sequence ID" value="ADI13500.1"/>
    <property type="molecule type" value="Genomic_DNA"/>
</dbReference>
<sequence length="256" mass="28167">MKRMNLVLTSMVLVLLAASCTNISHELEAPFQSYFTFDEFEGIRTVSKTVTLEDGTVTTDGRVYLQDVISGKVTLLTTPERFGEHFYAEGGIFSPDGKTVFVNIDTENNWAIYAISLNSSKVTLIAEDRSVLDGALIGILGRSLAISPDGHQLAFRASRTVSLMNLDTASRKGVLSPFTTEHDLYILDVPSNLGTQATTPLVSQATRRGEAAALYPRLHRMERLNRLKQSLTGSIRKYAASKPSRVLQHSAFPILE</sequence>
<dbReference type="eggNOG" id="COG0823">
    <property type="taxonomic scope" value="Bacteria"/>
</dbReference>
<evidence type="ECO:0008006" key="4">
    <source>
        <dbReference type="Google" id="ProtNLM"/>
    </source>
</evidence>
<dbReference type="InterPro" id="IPR011042">
    <property type="entry name" value="6-blade_b-propeller_TolB-like"/>
</dbReference>
<dbReference type="OrthoDB" id="9815657at2"/>
<feature type="chain" id="PRO_5003094501" description="Lipoprotein" evidence="1">
    <location>
        <begin position="25"/>
        <end position="256"/>
    </location>
</feature>
<gene>
    <name evidence="2" type="ordered locus">Trad_0361</name>
</gene>
<dbReference type="SUPFAM" id="SSF69304">
    <property type="entry name" value="Tricorn protease N-terminal domain"/>
    <property type="match status" value="1"/>
</dbReference>
<dbReference type="AlphaFoldDB" id="D7CRL0"/>
<evidence type="ECO:0000313" key="3">
    <source>
        <dbReference type="Proteomes" id="UP000000379"/>
    </source>
</evidence>
<dbReference type="Proteomes" id="UP000000379">
    <property type="component" value="Chromosome"/>
</dbReference>
<feature type="signal peptide" evidence="1">
    <location>
        <begin position="1"/>
        <end position="24"/>
    </location>
</feature>
<dbReference type="PROSITE" id="PS51257">
    <property type="entry name" value="PROKAR_LIPOPROTEIN"/>
    <property type="match status" value="1"/>
</dbReference>
<organism evidence="2 3">
    <name type="scientific">Truepera radiovictrix (strain DSM 17093 / CIP 108686 / LMG 22925 / RQ-24)</name>
    <dbReference type="NCBI Taxonomy" id="649638"/>
    <lineage>
        <taxon>Bacteria</taxon>
        <taxon>Thermotogati</taxon>
        <taxon>Deinococcota</taxon>
        <taxon>Deinococci</taxon>
        <taxon>Trueperales</taxon>
        <taxon>Trueperaceae</taxon>
        <taxon>Truepera</taxon>
    </lineage>
</organism>
<reference evidence="3" key="1">
    <citation type="submission" date="2010-05" db="EMBL/GenBank/DDBJ databases">
        <title>The complete genome of Truepera radiovictris DSM 17093.</title>
        <authorList>
            <consortium name="US DOE Joint Genome Institute (JGI-PGF)"/>
            <person name="Lucas S."/>
            <person name="Copeland A."/>
            <person name="Lapidus A."/>
            <person name="Glavina del Rio T."/>
            <person name="Dalin E."/>
            <person name="Tice H."/>
            <person name="Bruce D."/>
            <person name="Goodwin L."/>
            <person name="Pitluck S."/>
            <person name="Kyrpides N."/>
            <person name="Mavromatis K."/>
            <person name="Ovchinnikova G."/>
            <person name="Munk A.C."/>
            <person name="Detter J.C."/>
            <person name="Han C."/>
            <person name="Tapia R."/>
            <person name="Land M."/>
            <person name="Hauser L."/>
            <person name="Markowitz V."/>
            <person name="Cheng J.-F."/>
            <person name="Hugenholtz P."/>
            <person name="Woyke T."/>
            <person name="Wu D."/>
            <person name="Tindall B."/>
            <person name="Pomrenke H.G."/>
            <person name="Brambilla E."/>
            <person name="Klenk H.-P."/>
            <person name="Eisen J.A."/>
        </authorList>
    </citation>
    <scope>NUCLEOTIDE SEQUENCE [LARGE SCALE GENOMIC DNA]</scope>
    <source>
        <strain evidence="3">DSM 17093 / CIP 108686 / LMG 22925 / RQ-24</strain>
    </source>
</reference>
<dbReference type="RefSeq" id="WP_013176880.1">
    <property type="nucleotide sequence ID" value="NC_014221.1"/>
</dbReference>
<name>D7CRL0_TRURR</name>
<protein>
    <recommendedName>
        <fullName evidence="4">Lipoprotein</fullName>
    </recommendedName>
</protein>
<dbReference type="Gene3D" id="2.120.10.30">
    <property type="entry name" value="TolB, C-terminal domain"/>
    <property type="match status" value="1"/>
</dbReference>
<dbReference type="KEGG" id="tra:Trad_0361"/>
<accession>D7CRL0</accession>
<proteinExistence type="predicted"/>
<keyword evidence="3" id="KW-1185">Reference proteome</keyword>
<evidence type="ECO:0000313" key="2">
    <source>
        <dbReference type="EMBL" id="ADI13500.1"/>
    </source>
</evidence>
<dbReference type="HOGENOM" id="CLU_1085625_0_0_0"/>
<keyword evidence="1" id="KW-0732">Signal</keyword>
<reference evidence="2 3" key="2">
    <citation type="journal article" date="2011" name="Stand. Genomic Sci.">
        <title>Complete genome sequence of Truepera radiovictrix type strain (RQ-24).</title>
        <authorList>
            <person name="Ivanova N."/>
            <person name="Rohde C."/>
            <person name="Munk C."/>
            <person name="Nolan M."/>
            <person name="Lucas S."/>
            <person name="Del Rio T.G."/>
            <person name="Tice H."/>
            <person name="Deshpande S."/>
            <person name="Cheng J.F."/>
            <person name="Tapia R."/>
            <person name="Han C."/>
            <person name="Goodwin L."/>
            <person name="Pitluck S."/>
            <person name="Liolios K."/>
            <person name="Mavromatis K."/>
            <person name="Mikhailova N."/>
            <person name="Pati A."/>
            <person name="Chen A."/>
            <person name="Palaniappan K."/>
            <person name="Land M."/>
            <person name="Hauser L."/>
            <person name="Chang Y.J."/>
            <person name="Jeffries C.D."/>
            <person name="Brambilla E."/>
            <person name="Rohde M."/>
            <person name="Goker M."/>
            <person name="Tindall B.J."/>
            <person name="Woyke T."/>
            <person name="Bristow J."/>
            <person name="Eisen J.A."/>
            <person name="Markowitz V."/>
            <person name="Hugenholtz P."/>
            <person name="Kyrpides N.C."/>
            <person name="Klenk H.P."/>
            <person name="Lapidus A."/>
        </authorList>
    </citation>
    <scope>NUCLEOTIDE SEQUENCE [LARGE SCALE GENOMIC DNA]</scope>
    <source>
        <strain evidence="3">DSM 17093 / CIP 108686 / LMG 22925 / RQ-24</strain>
    </source>
</reference>